<dbReference type="GeneID" id="103507044"/>
<dbReference type="RefSeq" id="XP_008469701.1">
    <property type="nucleotide sequence ID" value="XM_008471479.3"/>
</dbReference>
<evidence type="ECO:0000313" key="2">
    <source>
        <dbReference type="RefSeq" id="XP_008469701.1"/>
    </source>
</evidence>
<dbReference type="InterPro" id="IPR008948">
    <property type="entry name" value="L-Aspartase-like"/>
</dbReference>
<dbReference type="GO" id="GO:0042450">
    <property type="term" value="P:L-arginine biosynthetic process via ornithine"/>
    <property type="evidence" value="ECO:0007669"/>
    <property type="project" value="InterPro"/>
</dbReference>
<keyword evidence="1" id="KW-1185">Reference proteome</keyword>
<evidence type="ECO:0000313" key="1">
    <source>
        <dbReference type="Proteomes" id="UP000079169"/>
    </source>
</evidence>
<dbReference type="GO" id="GO:0005829">
    <property type="term" value="C:cytosol"/>
    <property type="evidence" value="ECO:0007669"/>
    <property type="project" value="TreeGrafter"/>
</dbReference>
<dbReference type="PANTHER" id="PTHR43814:SF1">
    <property type="entry name" value="ARGININOSUCCINATE LYASE"/>
    <property type="match status" value="1"/>
</dbReference>
<dbReference type="AlphaFoldDB" id="A0A1S3CYK7"/>
<dbReference type="KEGG" id="dci:103507044"/>
<dbReference type="InterPro" id="IPR009049">
    <property type="entry name" value="Argininosuccinate_lyase"/>
</dbReference>
<dbReference type="PaxDb" id="121845-A0A1S3CYK7"/>
<name>A0A1S3CYK7_DIACI</name>
<dbReference type="Proteomes" id="UP000079169">
    <property type="component" value="Unplaced"/>
</dbReference>
<dbReference type="PANTHER" id="PTHR43814">
    <property type="entry name" value="ARGININOSUCCINATE LYASE"/>
    <property type="match status" value="1"/>
</dbReference>
<dbReference type="InterPro" id="IPR024083">
    <property type="entry name" value="Fumarase/histidase_N"/>
</dbReference>
<sequence length="114" mass="13252">MSDNIATETMNMKLWKGCFKENLNKFVEQFTESITVDRRLYKEDIEGSIAHVTMLHSCGLVKGEEKDIIIKTLNEIEVDIRENRIELKTELEDIHMNIESELIKRIGKDTLLIA</sequence>
<gene>
    <name evidence="2" type="primary">LOC103507044</name>
</gene>
<reference evidence="2" key="1">
    <citation type="submission" date="2025-08" db="UniProtKB">
        <authorList>
            <consortium name="RefSeq"/>
        </authorList>
    </citation>
    <scope>IDENTIFICATION</scope>
</reference>
<dbReference type="Gene3D" id="1.10.275.10">
    <property type="entry name" value="Fumarase/aspartase (N-terminal domain)"/>
    <property type="match status" value="1"/>
</dbReference>
<organism evidence="1 2">
    <name type="scientific">Diaphorina citri</name>
    <name type="common">Asian citrus psyllid</name>
    <dbReference type="NCBI Taxonomy" id="121845"/>
    <lineage>
        <taxon>Eukaryota</taxon>
        <taxon>Metazoa</taxon>
        <taxon>Ecdysozoa</taxon>
        <taxon>Arthropoda</taxon>
        <taxon>Hexapoda</taxon>
        <taxon>Insecta</taxon>
        <taxon>Pterygota</taxon>
        <taxon>Neoptera</taxon>
        <taxon>Paraneoptera</taxon>
        <taxon>Hemiptera</taxon>
        <taxon>Sternorrhyncha</taxon>
        <taxon>Psylloidea</taxon>
        <taxon>Psyllidae</taxon>
        <taxon>Diaphorininae</taxon>
        <taxon>Diaphorina</taxon>
    </lineage>
</organism>
<dbReference type="STRING" id="121845.A0A1S3CYK7"/>
<dbReference type="SUPFAM" id="SSF48557">
    <property type="entry name" value="L-aspartase-like"/>
    <property type="match status" value="1"/>
</dbReference>
<proteinExistence type="predicted"/>
<accession>A0A1S3CYK7</accession>
<dbReference type="GO" id="GO:0004056">
    <property type="term" value="F:argininosuccinate lyase activity"/>
    <property type="evidence" value="ECO:0007669"/>
    <property type="project" value="InterPro"/>
</dbReference>
<protein>
    <submittedName>
        <fullName evidence="2">Uncharacterized protein LOC103507044</fullName>
    </submittedName>
</protein>